<dbReference type="Proteomes" id="UP000245884">
    <property type="component" value="Unassembled WGS sequence"/>
</dbReference>
<feature type="compositionally biased region" description="Low complexity" evidence="3">
    <location>
        <begin position="910"/>
        <end position="927"/>
    </location>
</feature>
<dbReference type="InterPro" id="IPR016130">
    <property type="entry name" value="Tyr_Pase_AS"/>
</dbReference>
<organism evidence="6 7">
    <name type="scientific">Jaminaea rosea</name>
    <dbReference type="NCBI Taxonomy" id="1569628"/>
    <lineage>
        <taxon>Eukaryota</taxon>
        <taxon>Fungi</taxon>
        <taxon>Dikarya</taxon>
        <taxon>Basidiomycota</taxon>
        <taxon>Ustilaginomycotina</taxon>
        <taxon>Exobasidiomycetes</taxon>
        <taxon>Microstromatales</taxon>
        <taxon>Microstromatales incertae sedis</taxon>
        <taxon>Jaminaea</taxon>
    </lineage>
</organism>
<evidence type="ECO:0000259" key="5">
    <source>
        <dbReference type="PROSITE" id="PS50056"/>
    </source>
</evidence>
<feature type="compositionally biased region" description="Polar residues" evidence="3">
    <location>
        <begin position="285"/>
        <end position="300"/>
    </location>
</feature>
<dbReference type="SUPFAM" id="SSF52799">
    <property type="entry name" value="(Phosphotyrosine protein) phosphatases II"/>
    <property type="match status" value="2"/>
</dbReference>
<feature type="region of interest" description="Disordered" evidence="3">
    <location>
        <begin position="894"/>
        <end position="957"/>
    </location>
</feature>
<dbReference type="InterPro" id="IPR000340">
    <property type="entry name" value="Dual-sp_phosphatase_cat-dom"/>
</dbReference>
<feature type="compositionally biased region" description="Polar residues" evidence="3">
    <location>
        <begin position="729"/>
        <end position="749"/>
    </location>
</feature>
<dbReference type="InterPro" id="IPR000387">
    <property type="entry name" value="Tyr_Pase_dom"/>
</dbReference>
<dbReference type="CDD" id="cd14516">
    <property type="entry name" value="DSP_fungal_PPS1"/>
    <property type="match status" value="1"/>
</dbReference>
<dbReference type="EMBL" id="KZ819664">
    <property type="protein sequence ID" value="PWN28959.1"/>
    <property type="molecule type" value="Genomic_DNA"/>
</dbReference>
<feature type="domain" description="Tyrosine specific protein phosphatases" evidence="5">
    <location>
        <begin position="1063"/>
        <end position="1131"/>
    </location>
</feature>
<dbReference type="RefSeq" id="XP_025363571.1">
    <property type="nucleotide sequence ID" value="XM_025503414.1"/>
</dbReference>
<feature type="compositionally biased region" description="Polar residues" evidence="3">
    <location>
        <begin position="895"/>
        <end position="909"/>
    </location>
</feature>
<evidence type="ECO:0000256" key="2">
    <source>
        <dbReference type="ARBA" id="ARBA00022912"/>
    </source>
</evidence>
<accession>A0A316UUJ8</accession>
<feature type="compositionally biased region" description="Low complexity" evidence="3">
    <location>
        <begin position="1004"/>
        <end position="1015"/>
    </location>
</feature>
<feature type="region of interest" description="Disordered" evidence="3">
    <location>
        <begin position="208"/>
        <end position="269"/>
    </location>
</feature>
<feature type="region of interest" description="Disordered" evidence="3">
    <location>
        <begin position="1000"/>
        <end position="1028"/>
    </location>
</feature>
<dbReference type="PROSITE" id="PS50054">
    <property type="entry name" value="TYR_PHOSPHATASE_DUAL"/>
    <property type="match status" value="1"/>
</dbReference>
<feature type="region of interest" description="Disordered" evidence="3">
    <location>
        <begin position="573"/>
        <end position="643"/>
    </location>
</feature>
<feature type="compositionally biased region" description="Low complexity" evidence="3">
    <location>
        <begin position="699"/>
        <end position="710"/>
    </location>
</feature>
<keyword evidence="2" id="KW-0904">Protein phosphatase</keyword>
<dbReference type="InterPro" id="IPR053239">
    <property type="entry name" value="Dual_spec_PTase"/>
</dbReference>
<dbReference type="GO" id="GO:0008138">
    <property type="term" value="F:protein tyrosine/serine/threonine phosphatase activity"/>
    <property type="evidence" value="ECO:0007669"/>
    <property type="project" value="InterPro"/>
</dbReference>
<dbReference type="PROSITE" id="PS50056">
    <property type="entry name" value="TYR_PHOSPHATASE_2"/>
    <property type="match status" value="1"/>
</dbReference>
<dbReference type="GeneID" id="37025237"/>
<dbReference type="PANTHER" id="PTHR47550:SF1">
    <property type="entry name" value="DUAL SPECIFICITY PROTEIN PHOSPHATASE PPS1"/>
    <property type="match status" value="1"/>
</dbReference>
<dbReference type="PROSITE" id="PS00383">
    <property type="entry name" value="TYR_PHOSPHATASE_1"/>
    <property type="match status" value="1"/>
</dbReference>
<dbReference type="SMART" id="SM00195">
    <property type="entry name" value="DSPc"/>
    <property type="match status" value="1"/>
</dbReference>
<dbReference type="OrthoDB" id="273181at2759"/>
<dbReference type="FunFam" id="3.90.190.10:FF:000095">
    <property type="entry name" value="Unplaced genomic scaffold supercont1.9, whole genome shotgun sequence"/>
    <property type="match status" value="1"/>
</dbReference>
<feature type="compositionally biased region" description="Low complexity" evidence="3">
    <location>
        <begin position="260"/>
        <end position="269"/>
    </location>
</feature>
<keyword evidence="7" id="KW-1185">Reference proteome</keyword>
<dbReference type="InterPro" id="IPR029021">
    <property type="entry name" value="Prot-tyrosine_phosphatase-like"/>
</dbReference>
<dbReference type="PANTHER" id="PTHR47550">
    <property type="entry name" value="DUAL SPECIFICITY PROTEIN PHOSPHATASE PPS1"/>
    <property type="match status" value="1"/>
</dbReference>
<feature type="compositionally biased region" description="Low complexity" evidence="3">
    <location>
        <begin position="1"/>
        <end position="37"/>
    </location>
</feature>
<sequence>MAAPSLPPASSQSSSTAAAAVSVAAPAASVSLHPLASRGGHQSSTIVSVEIPQRGEAEDDLPGLSELQASLDEDSPGGPLDFRHPSTPRPSAPARENEQPWGITHEDLEQYPVVDDRPVLCTFLDEDSYPHIFPVDDAPPIRAMTVQQLAELHSHYASLDVPQSVVFPFLHGVDGTNLAQNVFFKAPISGQPAPNYRGLAIVRADMPTPTQQRRQHRASFAASSSNHSRSRAHSIASSSAGSEDASRASSEGGRHEMAPSSSVTSINSSVASSDRSSASLFSAANDSGYNTSQTSVTTSCGAEEAQQKQPHQAASPTESWDPQPEHSILNSSFYPAELLRPPVMVNRRSKKSYHAVPCSSPTQDETMVQTSSFYRPEQPDGVNLRNFKIQSAKYATVSDIVIYCPAGFHEGVLCLAKWFQEAHEASWQERVDRGLGGLRYNVFIVTEPFAAFQRIAPHLVAVNAHGTPQHRVDFVEREREEMQRLTAASPIDDNVWLGCTGDMPAFDDEDGDADDLSDAENRQLNPHGFSICIECHDSADVPDARRLSHAAHFLDAVEATAVFELNSKQALRDFEQDEGTDGSRGRSEARGRVVDGSDDSRASSLSLGPNGWTPALPSRLQSGGLRRKTSEGPSEGVAKAPTPAVNNIVQLECSSLSGLLPDREQDRLPGTEVDRQLSRVADAVVNVCVWLKNQSVPAATQAASQPQPSSGGLLAGALRSVGNHHGRHSGSQSPSSPKQARSVLPSTPTAKRHPRRVLIHCGDGYTETSILALTYLMYARGLSLPDAYLHLQNTAKRSFFVFAKDVPLLKKLEIHAMAMRRREAEQFEAAQEAAQSRTAKAKHSFPWLNSDEKEARRKAGASPSGRRGSMTSSEQPHEQGSMWARGLHGLVSAASGGSSTLKKTPSSAALGTNLSPTTSNTGGSTSPRSEIAPPSRALTPTPRSVRQKQTDHSWFHDPRFEGSFPSRILPFLYLGNLNHALNPAMLHALGISHVVSVGESALHPPTSSSTTVASTTGGGPAPKLPAVPEPEVRNSLWNEEQAGRISVLDLKNVSDDGIDPLRSTMRRAVEYIEAARRKGERVLVHCRVGVSRSTTIVLAYVMAHLDLTLVESYLLVRSRRLSILIQPHLLFFWELRGWETYVASQKLKRAAEDAMRQAGVQLDEADLKRKPALSALSLETRLDDVVNPTNAAAIASQAAKVGSSCGFQHARTASTASNIKAEGEQGSDLDVDIGLGAGSPYGFQVSDVHKRPFGSGSPSGIPAESLRLTWGFLCREIAALNERYF</sequence>
<feature type="compositionally biased region" description="Basic and acidic residues" evidence="3">
    <location>
        <begin position="948"/>
        <end position="957"/>
    </location>
</feature>
<dbReference type="Pfam" id="PF00782">
    <property type="entry name" value="DSPc"/>
    <property type="match status" value="1"/>
</dbReference>
<reference evidence="6 7" key="1">
    <citation type="journal article" date="2018" name="Mol. Biol. Evol.">
        <title>Broad Genomic Sampling Reveals a Smut Pathogenic Ancestry of the Fungal Clade Ustilaginomycotina.</title>
        <authorList>
            <person name="Kijpornyongpan T."/>
            <person name="Mondo S.J."/>
            <person name="Barry K."/>
            <person name="Sandor L."/>
            <person name="Lee J."/>
            <person name="Lipzen A."/>
            <person name="Pangilinan J."/>
            <person name="LaButti K."/>
            <person name="Hainaut M."/>
            <person name="Henrissat B."/>
            <person name="Grigoriev I.V."/>
            <person name="Spatafora J.W."/>
            <person name="Aime M.C."/>
        </authorList>
    </citation>
    <scope>NUCLEOTIDE SEQUENCE [LARGE SCALE GENOMIC DNA]</scope>
    <source>
        <strain evidence="6 7">MCA 5214</strain>
    </source>
</reference>
<protein>
    <submittedName>
        <fullName evidence="6">Uncharacterized protein</fullName>
    </submittedName>
</protein>
<feature type="compositionally biased region" description="Polar residues" evidence="3">
    <location>
        <begin position="307"/>
        <end position="320"/>
    </location>
</feature>
<feature type="compositionally biased region" description="Basic and acidic residues" evidence="3">
    <location>
        <begin position="581"/>
        <end position="601"/>
    </location>
</feature>
<evidence type="ECO:0000256" key="3">
    <source>
        <dbReference type="SAM" id="MobiDB-lite"/>
    </source>
</evidence>
<evidence type="ECO:0000313" key="6">
    <source>
        <dbReference type="EMBL" id="PWN28959.1"/>
    </source>
</evidence>
<dbReference type="InterPro" id="IPR020422">
    <property type="entry name" value="TYR_PHOSPHATASE_DUAL_dom"/>
</dbReference>
<name>A0A316UUJ8_9BASI</name>
<evidence type="ECO:0000256" key="1">
    <source>
        <dbReference type="ARBA" id="ARBA00022801"/>
    </source>
</evidence>
<keyword evidence="1" id="KW-0378">Hydrolase</keyword>
<dbReference type="STRING" id="1569628.A0A316UUJ8"/>
<proteinExistence type="predicted"/>
<feature type="region of interest" description="Disordered" evidence="3">
    <location>
        <begin position="283"/>
        <end position="327"/>
    </location>
</feature>
<feature type="compositionally biased region" description="Low complexity" evidence="3">
    <location>
        <begin position="218"/>
        <end position="250"/>
    </location>
</feature>
<feature type="domain" description="Tyrosine-protein phosphatase" evidence="4">
    <location>
        <begin position="964"/>
        <end position="1144"/>
    </location>
</feature>
<dbReference type="InterPro" id="IPR047949">
    <property type="entry name" value="PPS1_DSP"/>
</dbReference>
<feature type="region of interest" description="Disordered" evidence="3">
    <location>
        <begin position="699"/>
        <end position="755"/>
    </location>
</feature>
<feature type="region of interest" description="Disordered" evidence="3">
    <location>
        <begin position="827"/>
        <end position="880"/>
    </location>
</feature>
<evidence type="ECO:0000313" key="7">
    <source>
        <dbReference type="Proteomes" id="UP000245884"/>
    </source>
</evidence>
<evidence type="ECO:0000259" key="4">
    <source>
        <dbReference type="PROSITE" id="PS50054"/>
    </source>
</evidence>
<dbReference type="Gene3D" id="3.90.190.10">
    <property type="entry name" value="Protein tyrosine phosphatase superfamily"/>
    <property type="match status" value="2"/>
</dbReference>
<dbReference type="GO" id="GO:0033260">
    <property type="term" value="P:nuclear DNA replication"/>
    <property type="evidence" value="ECO:0007669"/>
    <property type="project" value="InterPro"/>
</dbReference>
<gene>
    <name evidence="6" type="ORF">BDZ90DRAFT_135094</name>
</gene>
<feature type="region of interest" description="Disordered" evidence="3">
    <location>
        <begin position="1"/>
        <end position="104"/>
    </location>
</feature>
<dbReference type="GO" id="GO:0005634">
    <property type="term" value="C:nucleus"/>
    <property type="evidence" value="ECO:0007669"/>
    <property type="project" value="GOC"/>
</dbReference>